<feature type="domain" description="Heterokaryon incompatibility" evidence="1">
    <location>
        <begin position="21"/>
        <end position="105"/>
    </location>
</feature>
<keyword evidence="3" id="KW-1185">Reference proteome</keyword>
<comment type="caution">
    <text evidence="2">The sequence shown here is derived from an EMBL/GenBank/DDBJ whole genome shotgun (WGS) entry which is preliminary data.</text>
</comment>
<dbReference type="AlphaFoldDB" id="A0AAJ0BJA7"/>
<evidence type="ECO:0000313" key="2">
    <source>
        <dbReference type="EMBL" id="KAK1758194.1"/>
    </source>
</evidence>
<organism evidence="2 3">
    <name type="scientific">Echria macrotheca</name>
    <dbReference type="NCBI Taxonomy" id="438768"/>
    <lineage>
        <taxon>Eukaryota</taxon>
        <taxon>Fungi</taxon>
        <taxon>Dikarya</taxon>
        <taxon>Ascomycota</taxon>
        <taxon>Pezizomycotina</taxon>
        <taxon>Sordariomycetes</taxon>
        <taxon>Sordariomycetidae</taxon>
        <taxon>Sordariales</taxon>
        <taxon>Schizotheciaceae</taxon>
        <taxon>Echria</taxon>
    </lineage>
</organism>
<accession>A0AAJ0BJA7</accession>
<reference evidence="2" key="1">
    <citation type="submission" date="2023-06" db="EMBL/GenBank/DDBJ databases">
        <title>Genome-scale phylogeny and comparative genomics of the fungal order Sordariales.</title>
        <authorList>
            <consortium name="Lawrence Berkeley National Laboratory"/>
            <person name="Hensen N."/>
            <person name="Bonometti L."/>
            <person name="Westerberg I."/>
            <person name="Brannstrom I.O."/>
            <person name="Guillou S."/>
            <person name="Cros-Aarteil S."/>
            <person name="Calhoun S."/>
            <person name="Haridas S."/>
            <person name="Kuo A."/>
            <person name="Mondo S."/>
            <person name="Pangilinan J."/>
            <person name="Riley R."/>
            <person name="Labutti K."/>
            <person name="Andreopoulos B."/>
            <person name="Lipzen A."/>
            <person name="Chen C."/>
            <person name="Yanf M."/>
            <person name="Daum C."/>
            <person name="Ng V."/>
            <person name="Clum A."/>
            <person name="Steindorff A."/>
            <person name="Ohm R."/>
            <person name="Martin F."/>
            <person name="Silar P."/>
            <person name="Natvig D."/>
            <person name="Lalanne C."/>
            <person name="Gautier V."/>
            <person name="Ament-Velasquez S.L."/>
            <person name="Kruys A."/>
            <person name="Hutchinson M.I."/>
            <person name="Powell A.J."/>
            <person name="Barry K."/>
            <person name="Miller A.N."/>
            <person name="Grigoriev I.V."/>
            <person name="Debuchy R."/>
            <person name="Gladieux P."/>
            <person name="Thoren M.H."/>
            <person name="Johannesson H."/>
        </authorList>
    </citation>
    <scope>NUCLEOTIDE SEQUENCE</scope>
    <source>
        <strain evidence="2">PSN4</strain>
    </source>
</reference>
<dbReference type="EMBL" id="MU839829">
    <property type="protein sequence ID" value="KAK1758194.1"/>
    <property type="molecule type" value="Genomic_DNA"/>
</dbReference>
<protein>
    <submittedName>
        <fullName evidence="2">Beta transducin</fullName>
    </submittedName>
</protein>
<dbReference type="PANTHER" id="PTHR10622:SF12">
    <property type="entry name" value="HET DOMAIN-CONTAINING PROTEIN"/>
    <property type="match status" value="1"/>
</dbReference>
<sequence length="597" mass="68317">MWLINTRTLALEEFLDPTERYAILSHTWEAGEVSFDDFADLAKARTKPGFAKIAKTCMIAKSQGLKYAWVDTCCIDKRSSAELTEAINSMFKWYQNSQICYAYIADLPPLAASSTDPESWLSGNTTYRWFTRGWTLQELIAPTNISFYDKNWHKRGSKSSLSMKLSDKTGIDPWVLDDAKHLSNSPIARRMSWASHRQTTRVEDMAYCLLGIFNIHMPMIYGEGARAFIRLQEELAKETNDLSLFAWTREEPTNEFSGLLATSPSQFAHCRTVVRYIDHRTSPPKFAITNQGVQIEAHVFQDKFDVLNLDCVIETTNGEYQSVGIYLLWSTSGFVRFRPSHLLRYTDNYKTQSSESTMKMTSLTVIKRLNDSEYSEISKEISGHFYVRHQMLDQGLSLRVLTVFPERLWSPDQSYAITTQISWFGAGPDIDPRPFFASQVFDIEYDERPICRCVLVIGLSNGSKSKDRPYTALWSDQCPENDGFIESLLQDARQSRMDIIRLELKIRGFVDARYLDKSGDDTDMDWARLAQNSIRVVDHTGRRFIVDHDLRLADRQGNAVPGDRGIVTSPPPIGKRYPYVVTVSVRKDRTGRLVTAR</sequence>
<gene>
    <name evidence="2" type="ORF">QBC47DRAFT_373883</name>
</gene>
<dbReference type="Pfam" id="PF06985">
    <property type="entry name" value="HET"/>
    <property type="match status" value="1"/>
</dbReference>
<name>A0AAJ0BJA7_9PEZI</name>
<dbReference type="Proteomes" id="UP001239445">
    <property type="component" value="Unassembled WGS sequence"/>
</dbReference>
<dbReference type="InterPro" id="IPR010730">
    <property type="entry name" value="HET"/>
</dbReference>
<dbReference type="PANTHER" id="PTHR10622">
    <property type="entry name" value="HET DOMAIN-CONTAINING PROTEIN"/>
    <property type="match status" value="1"/>
</dbReference>
<evidence type="ECO:0000259" key="1">
    <source>
        <dbReference type="Pfam" id="PF06985"/>
    </source>
</evidence>
<proteinExistence type="predicted"/>
<evidence type="ECO:0000313" key="3">
    <source>
        <dbReference type="Proteomes" id="UP001239445"/>
    </source>
</evidence>